<feature type="modified residue" description="4-aspartylphosphate" evidence="2">
    <location>
        <position position="86"/>
    </location>
</feature>
<reference evidence="4 5" key="1">
    <citation type="journal article" date="2018" name="Nat. Biotechnol.">
        <title>A standardized bacterial taxonomy based on genome phylogeny substantially revises the tree of life.</title>
        <authorList>
            <person name="Parks D.H."/>
            <person name="Chuvochina M."/>
            <person name="Waite D.W."/>
            <person name="Rinke C."/>
            <person name="Skarshewski A."/>
            <person name="Chaumeil P.A."/>
            <person name="Hugenholtz P."/>
        </authorList>
    </citation>
    <scope>NUCLEOTIDE SEQUENCE [LARGE SCALE GENOMIC DNA]</scope>
    <source>
        <strain evidence="4">UBA8739</strain>
    </source>
</reference>
<dbReference type="Gene3D" id="3.40.50.2300">
    <property type="match status" value="1"/>
</dbReference>
<feature type="domain" description="Response regulatory" evidence="3">
    <location>
        <begin position="37"/>
        <end position="92"/>
    </location>
</feature>
<dbReference type="PROSITE" id="PS50110">
    <property type="entry name" value="RESPONSE_REGULATORY"/>
    <property type="match status" value="1"/>
</dbReference>
<dbReference type="EMBL" id="DMAI01000239">
    <property type="protein sequence ID" value="HAE48730.1"/>
    <property type="molecule type" value="Genomic_DNA"/>
</dbReference>
<protein>
    <recommendedName>
        <fullName evidence="3">Response regulatory domain-containing protein</fullName>
    </recommendedName>
</protein>
<comment type="caution">
    <text evidence="4">The sequence shown here is derived from an EMBL/GenBank/DDBJ whole genome shotgun (WGS) entry which is preliminary data.</text>
</comment>
<feature type="non-terminal residue" evidence="4">
    <location>
        <position position="92"/>
    </location>
</feature>
<dbReference type="AlphaFoldDB" id="A0A3B9ILU7"/>
<dbReference type="InterPro" id="IPR011006">
    <property type="entry name" value="CheY-like_superfamily"/>
</dbReference>
<evidence type="ECO:0000256" key="1">
    <source>
        <dbReference type="ARBA" id="ARBA00022553"/>
    </source>
</evidence>
<accession>A0A3B9ILU7</accession>
<keyword evidence="1 2" id="KW-0597">Phosphoprotein</keyword>
<dbReference type="PANTHER" id="PTHR45339:SF3">
    <property type="entry name" value="HISTIDINE KINASE"/>
    <property type="match status" value="1"/>
</dbReference>
<organism evidence="4 5">
    <name type="scientific">Tistrella mobilis</name>
    <dbReference type="NCBI Taxonomy" id="171437"/>
    <lineage>
        <taxon>Bacteria</taxon>
        <taxon>Pseudomonadati</taxon>
        <taxon>Pseudomonadota</taxon>
        <taxon>Alphaproteobacteria</taxon>
        <taxon>Geminicoccales</taxon>
        <taxon>Geminicoccaceae</taxon>
        <taxon>Tistrella</taxon>
    </lineage>
</organism>
<evidence type="ECO:0000313" key="4">
    <source>
        <dbReference type="EMBL" id="HAE48730.1"/>
    </source>
</evidence>
<evidence type="ECO:0000256" key="2">
    <source>
        <dbReference type="PROSITE-ProRule" id="PRU00169"/>
    </source>
</evidence>
<dbReference type="Pfam" id="PF00072">
    <property type="entry name" value="Response_reg"/>
    <property type="match status" value="1"/>
</dbReference>
<dbReference type="PANTHER" id="PTHR45339">
    <property type="entry name" value="HYBRID SIGNAL TRANSDUCTION HISTIDINE KINASE J"/>
    <property type="match status" value="1"/>
</dbReference>
<feature type="non-terminal residue" evidence="4">
    <location>
        <position position="1"/>
    </location>
</feature>
<sequence length="92" mass="9815">PIRRAELIAALARSFNLPPPAAPAETPPALPVSTGGRVLLVEDNTVNQVVASTILEKQGYRVAVVENGAEAIEACRADDFDLVFMDVQMPVM</sequence>
<gene>
    <name evidence="4" type="ORF">DCK97_15040</name>
</gene>
<dbReference type="CDD" id="cd17546">
    <property type="entry name" value="REC_hyHK_CKI1_RcsC-like"/>
    <property type="match status" value="1"/>
</dbReference>
<proteinExistence type="predicted"/>
<dbReference type="SUPFAM" id="SSF52172">
    <property type="entry name" value="CheY-like"/>
    <property type="match status" value="1"/>
</dbReference>
<dbReference type="Proteomes" id="UP000257706">
    <property type="component" value="Unassembled WGS sequence"/>
</dbReference>
<dbReference type="InterPro" id="IPR001789">
    <property type="entry name" value="Sig_transdc_resp-reg_receiver"/>
</dbReference>
<evidence type="ECO:0000313" key="5">
    <source>
        <dbReference type="Proteomes" id="UP000257706"/>
    </source>
</evidence>
<dbReference type="GO" id="GO:0000160">
    <property type="term" value="P:phosphorelay signal transduction system"/>
    <property type="evidence" value="ECO:0007669"/>
    <property type="project" value="InterPro"/>
</dbReference>
<name>A0A3B9ILU7_9PROT</name>
<evidence type="ECO:0000259" key="3">
    <source>
        <dbReference type="PROSITE" id="PS50110"/>
    </source>
</evidence>